<keyword evidence="3 6" id="KW-0547">Nucleotide-binding</keyword>
<dbReference type="GO" id="GO:0050515">
    <property type="term" value="F:4-(cytidine 5'-diphospho)-2-C-methyl-D-erythritol kinase activity"/>
    <property type="evidence" value="ECO:0007669"/>
    <property type="project" value="UniProtKB-EC"/>
</dbReference>
<comment type="similarity">
    <text evidence="6">Belongs to the GHMP kinase family. IspE subfamily.</text>
</comment>
<dbReference type="SUPFAM" id="SSF55060">
    <property type="entry name" value="GHMP Kinase, C-terminal domain"/>
    <property type="match status" value="1"/>
</dbReference>
<keyword evidence="2 6" id="KW-0808">Transferase</keyword>
<feature type="active site" evidence="6">
    <location>
        <position position="151"/>
    </location>
</feature>
<sequence length="304" mass="31923">MTSHATATELVRHCPAKVNLALSVGPPRADRLHPIASWMVALTFGDQLTLRRTNQPDSTWRIAFADDAPVPQPIDWPLERDLAYRAHRLLADHVGQPLTVDADLCKRIPAGAGLGGGSSDAAATLVGLNDLFNLNLTANDLTPLAATLGSDVAFLVAAMLGSPSAIVTGVGEHITPAPQPAPIDLVLILPPFTCPTGPVYAAFDEQHPHDAALRSNDVQALPTQHPLPPDAPFNDLAAPACQVQPQLAEAIANLTDMLDQPVHVTGSGAAMFIIAHTPTHARDLAATLTRSTPLAPVATQTLPQ</sequence>
<comment type="caution">
    <text evidence="8">The sequence shown here is derived from an EMBL/GenBank/DDBJ whole genome shotgun (WGS) entry which is preliminary data.</text>
</comment>
<dbReference type="InterPro" id="IPR020568">
    <property type="entry name" value="Ribosomal_Su5_D2-typ_SF"/>
</dbReference>
<dbReference type="Pfam" id="PF00288">
    <property type="entry name" value="GHMP_kinases_N"/>
    <property type="match status" value="1"/>
</dbReference>
<protein>
    <recommendedName>
        <fullName evidence="1 6">4-diphosphocytidyl-2-C-methyl-D-erythritol kinase</fullName>
        <shortName evidence="6">CMK</shortName>
        <ecNumber evidence="6">2.7.1.148</ecNumber>
    </recommendedName>
    <alternativeName>
        <fullName evidence="6">4-(cytidine-5'-diphospho)-2-C-methyl-D-erythritol kinase</fullName>
    </alternativeName>
</protein>
<evidence type="ECO:0000256" key="2">
    <source>
        <dbReference type="ARBA" id="ARBA00022679"/>
    </source>
</evidence>
<gene>
    <name evidence="6 8" type="primary">ispE</name>
    <name evidence="8" type="ORF">ACERK3_00895</name>
</gene>
<dbReference type="Proteomes" id="UP001575105">
    <property type="component" value="Unassembled WGS sequence"/>
</dbReference>
<evidence type="ECO:0000256" key="5">
    <source>
        <dbReference type="ARBA" id="ARBA00022840"/>
    </source>
</evidence>
<comment type="function">
    <text evidence="6">Catalyzes the phosphorylation of the position 2 hydroxy group of 4-diphosphocytidyl-2C-methyl-D-erythritol.</text>
</comment>
<keyword evidence="5 6" id="KW-0067">ATP-binding</keyword>
<dbReference type="Gene3D" id="3.30.70.890">
    <property type="entry name" value="GHMP kinase, C-terminal domain"/>
    <property type="match status" value="1"/>
</dbReference>
<evidence type="ECO:0000313" key="8">
    <source>
        <dbReference type="EMBL" id="MFA9476838.1"/>
    </source>
</evidence>
<dbReference type="RefSeq" id="WP_425343763.1">
    <property type="nucleotide sequence ID" value="NZ_JBGUBD010000001.1"/>
</dbReference>
<evidence type="ECO:0000256" key="6">
    <source>
        <dbReference type="HAMAP-Rule" id="MF_00061"/>
    </source>
</evidence>
<evidence type="ECO:0000256" key="1">
    <source>
        <dbReference type="ARBA" id="ARBA00017473"/>
    </source>
</evidence>
<keyword evidence="4 6" id="KW-0418">Kinase</keyword>
<dbReference type="InterPro" id="IPR014721">
    <property type="entry name" value="Ribsml_uS5_D2-typ_fold_subgr"/>
</dbReference>
<dbReference type="Gene3D" id="3.30.230.10">
    <property type="match status" value="1"/>
</dbReference>
<proteinExistence type="inferred from homology"/>
<dbReference type="SUPFAM" id="SSF54211">
    <property type="entry name" value="Ribosomal protein S5 domain 2-like"/>
    <property type="match status" value="1"/>
</dbReference>
<evidence type="ECO:0000313" key="9">
    <source>
        <dbReference type="Proteomes" id="UP001575105"/>
    </source>
</evidence>
<dbReference type="InterPro" id="IPR006204">
    <property type="entry name" value="GHMP_kinase_N_dom"/>
</dbReference>
<dbReference type="PIRSF" id="PIRSF010376">
    <property type="entry name" value="IspE"/>
    <property type="match status" value="1"/>
</dbReference>
<evidence type="ECO:0000259" key="7">
    <source>
        <dbReference type="Pfam" id="PF00288"/>
    </source>
</evidence>
<feature type="domain" description="GHMP kinase N-terminal" evidence="7">
    <location>
        <begin position="82"/>
        <end position="154"/>
    </location>
</feature>
<name>A0ABV4U1U3_9BACT</name>
<dbReference type="HAMAP" id="MF_00061">
    <property type="entry name" value="IspE"/>
    <property type="match status" value="1"/>
</dbReference>
<keyword evidence="6" id="KW-0414">Isoprene biosynthesis</keyword>
<dbReference type="PANTHER" id="PTHR43527:SF2">
    <property type="entry name" value="4-DIPHOSPHOCYTIDYL-2-C-METHYL-D-ERYTHRITOL KINASE, CHLOROPLASTIC"/>
    <property type="match status" value="1"/>
</dbReference>
<accession>A0ABV4U1U3</accession>
<comment type="pathway">
    <text evidence="6">Isoprenoid biosynthesis; isopentenyl diphosphate biosynthesis via DXP pathway; isopentenyl diphosphate from 1-deoxy-D-xylulose 5-phosphate: step 3/6.</text>
</comment>
<organism evidence="8 9">
    <name type="scientific">Natronomicrosphaera hydrolytica</name>
    <dbReference type="NCBI Taxonomy" id="3242702"/>
    <lineage>
        <taxon>Bacteria</taxon>
        <taxon>Pseudomonadati</taxon>
        <taxon>Planctomycetota</taxon>
        <taxon>Phycisphaerae</taxon>
        <taxon>Phycisphaerales</taxon>
        <taxon>Phycisphaeraceae</taxon>
        <taxon>Natronomicrosphaera</taxon>
    </lineage>
</organism>
<feature type="active site" evidence="6">
    <location>
        <position position="17"/>
    </location>
</feature>
<evidence type="ECO:0000256" key="4">
    <source>
        <dbReference type="ARBA" id="ARBA00022777"/>
    </source>
</evidence>
<dbReference type="EC" id="2.7.1.148" evidence="6"/>
<dbReference type="InterPro" id="IPR036554">
    <property type="entry name" value="GHMP_kinase_C_sf"/>
</dbReference>
<feature type="binding site" evidence="6">
    <location>
        <begin position="109"/>
        <end position="119"/>
    </location>
    <ligand>
        <name>ATP</name>
        <dbReference type="ChEBI" id="CHEBI:30616"/>
    </ligand>
</feature>
<comment type="catalytic activity">
    <reaction evidence="6">
        <text>4-CDP-2-C-methyl-D-erythritol + ATP = 4-CDP-2-C-methyl-D-erythritol 2-phosphate + ADP + H(+)</text>
        <dbReference type="Rhea" id="RHEA:18437"/>
        <dbReference type="ChEBI" id="CHEBI:15378"/>
        <dbReference type="ChEBI" id="CHEBI:30616"/>
        <dbReference type="ChEBI" id="CHEBI:57823"/>
        <dbReference type="ChEBI" id="CHEBI:57919"/>
        <dbReference type="ChEBI" id="CHEBI:456216"/>
        <dbReference type="EC" id="2.7.1.148"/>
    </reaction>
</comment>
<dbReference type="NCBIfam" id="TIGR00154">
    <property type="entry name" value="ispE"/>
    <property type="match status" value="1"/>
</dbReference>
<keyword evidence="9" id="KW-1185">Reference proteome</keyword>
<reference evidence="8 9" key="1">
    <citation type="submission" date="2024-08" db="EMBL/GenBank/DDBJ databases">
        <title>Whole-genome sequencing of halo(alkali)philic microorganisms from hypersaline lakes.</title>
        <authorList>
            <person name="Sorokin D.Y."/>
            <person name="Merkel A.Y."/>
            <person name="Messina E."/>
            <person name="Yakimov M."/>
        </authorList>
    </citation>
    <scope>NUCLEOTIDE SEQUENCE [LARGE SCALE GENOMIC DNA]</scope>
    <source>
        <strain evidence="8 9">AB-hyl4</strain>
    </source>
</reference>
<dbReference type="PANTHER" id="PTHR43527">
    <property type="entry name" value="4-DIPHOSPHOCYTIDYL-2-C-METHYL-D-ERYTHRITOL KINASE, CHLOROPLASTIC"/>
    <property type="match status" value="1"/>
</dbReference>
<dbReference type="InterPro" id="IPR004424">
    <property type="entry name" value="IspE"/>
</dbReference>
<dbReference type="EMBL" id="JBGUBD010000001">
    <property type="protein sequence ID" value="MFA9476838.1"/>
    <property type="molecule type" value="Genomic_DNA"/>
</dbReference>
<evidence type="ECO:0000256" key="3">
    <source>
        <dbReference type="ARBA" id="ARBA00022741"/>
    </source>
</evidence>